<dbReference type="PANTHER" id="PTHR47966">
    <property type="entry name" value="BETA-SITE APP-CLEAVING ENZYME, ISOFORM A-RELATED"/>
    <property type="match status" value="1"/>
</dbReference>
<dbReference type="PROSITE" id="PS51767">
    <property type="entry name" value="PEPTIDASE_A1"/>
    <property type="match status" value="1"/>
</dbReference>
<dbReference type="PRINTS" id="PR00792">
    <property type="entry name" value="PEPSIN"/>
</dbReference>
<dbReference type="InterPro" id="IPR001461">
    <property type="entry name" value="Aspartic_peptidase_A1"/>
</dbReference>
<keyword evidence="5" id="KW-0378">Hydrolase</keyword>
<evidence type="ECO:0000256" key="5">
    <source>
        <dbReference type="ARBA" id="ARBA00022801"/>
    </source>
</evidence>
<keyword evidence="3" id="KW-0732">Signal</keyword>
<evidence type="ECO:0000256" key="6">
    <source>
        <dbReference type="SAM" id="Phobius"/>
    </source>
</evidence>
<dbReference type="InterPro" id="IPR021109">
    <property type="entry name" value="Peptidase_aspartic_dom_sf"/>
</dbReference>
<keyword evidence="9" id="KW-1185">Reference proteome</keyword>
<sequence>MLRLECSCCVATGPWSSTPPDLLPERELPCAYPPRKLWDETLQPHRVVPSVLAHRYPFPSSLLVSHHLILLLCHLPWFLLDTDHCVVLCCFSPAFPFLSFLSLLPCCVSKKPIFLSVLFLALGVLVRSRAAGELGNLVSIPSFGTFISVFLYLFFSRNRPAVFIVTYPSGIRLVCQPRYRCRCRRRRGSPPTPYLPAMAFSLLLSASVLLLSSTFSGHAVASSLPFTNTTIPPTNVSASHTHAPIKLINSSVIAHDDGCVHLPIVHSTNANHFSKKRGVQLQLANRSDIAYYAQLSIGTPPQPVFVQLDTGSFELWVNPDCTTVQGADAAFCQQVGRYDGNTSSTAKSLGTTKTLKYGIGTANITYFEDTITLAGTATALQAVQFGVATATEDTFSGILGIGYGKGIATKYKNFVDQLVAQNAIRAKAYTLALGSKEEKEGVIVFGGVDPSKFAGPLAKLPIIDANNSPDQVPRFWVDMNSIAITPPNNDTKVYEGSKMPVFLDSGSTMTLLPPDLAATIAKDFGADKEDDNGFYRIDCGLTSMNGTLDFSFNGLKIRVPYKEMIREVPSNPPACFLGITPSKKFTLLGDTFLRSAYVVFDLETDSIWMTQATSCGSTPAALGSVNDLSMVVGACGLTAEPAVTVSSAGGTTATPGVGVSGGGTGSDTNGASATVSTVVVPESPPGATSTAGSPVTSSSSRCHPMAVAAMAFALLALANMG</sequence>
<dbReference type="RefSeq" id="XP_062762208.1">
    <property type="nucleotide sequence ID" value="XM_062915154.1"/>
</dbReference>
<dbReference type="Pfam" id="PF00026">
    <property type="entry name" value="Asp"/>
    <property type="match status" value="1"/>
</dbReference>
<dbReference type="InterPro" id="IPR033121">
    <property type="entry name" value="PEPTIDASE_A1"/>
</dbReference>
<dbReference type="Proteomes" id="UP001326199">
    <property type="component" value="Unassembled WGS sequence"/>
</dbReference>
<dbReference type="PANTHER" id="PTHR47966:SF65">
    <property type="entry name" value="ASPARTIC-TYPE ENDOPEPTIDASE"/>
    <property type="match status" value="1"/>
</dbReference>
<feature type="transmembrane region" description="Helical" evidence="6">
    <location>
        <begin position="113"/>
        <end position="131"/>
    </location>
</feature>
<evidence type="ECO:0000313" key="8">
    <source>
        <dbReference type="EMBL" id="KAK4662242.1"/>
    </source>
</evidence>
<organism evidence="8 9">
    <name type="scientific">Podospora pseudopauciseta</name>
    <dbReference type="NCBI Taxonomy" id="2093780"/>
    <lineage>
        <taxon>Eukaryota</taxon>
        <taxon>Fungi</taxon>
        <taxon>Dikarya</taxon>
        <taxon>Ascomycota</taxon>
        <taxon>Pezizomycotina</taxon>
        <taxon>Sordariomycetes</taxon>
        <taxon>Sordariomycetidae</taxon>
        <taxon>Sordariales</taxon>
        <taxon>Podosporaceae</taxon>
        <taxon>Podospora</taxon>
    </lineage>
</organism>
<proteinExistence type="inferred from homology"/>
<comment type="similarity">
    <text evidence="1">Belongs to the peptidase A1 family.</text>
</comment>
<keyword evidence="2" id="KW-0645">Protease</keyword>
<accession>A0ABR0H2Z5</accession>
<feature type="transmembrane region" description="Helical" evidence="6">
    <location>
        <begin position="137"/>
        <end position="155"/>
    </location>
</feature>
<gene>
    <name evidence="8" type="ORF">QC763_701370</name>
</gene>
<dbReference type="EMBL" id="JAFFHB010000009">
    <property type="protein sequence ID" value="KAK4662242.1"/>
    <property type="molecule type" value="Genomic_DNA"/>
</dbReference>
<name>A0ABR0H2Z5_9PEZI</name>
<evidence type="ECO:0000313" key="9">
    <source>
        <dbReference type="Proteomes" id="UP001326199"/>
    </source>
</evidence>
<reference evidence="8 9" key="1">
    <citation type="journal article" date="2023" name="bioRxiv">
        <title>High-quality genome assemblies of four members of thePodospora anserinaspecies complex.</title>
        <authorList>
            <person name="Ament-Velasquez S.L."/>
            <person name="Vogan A.A."/>
            <person name="Wallerman O."/>
            <person name="Hartmann F."/>
            <person name="Gautier V."/>
            <person name="Silar P."/>
            <person name="Giraud T."/>
            <person name="Johannesson H."/>
        </authorList>
    </citation>
    <scope>NUCLEOTIDE SEQUENCE [LARGE SCALE GENOMIC DNA]</scope>
    <source>
        <strain evidence="8 9">CBS 411.78</strain>
    </source>
</reference>
<evidence type="ECO:0000256" key="4">
    <source>
        <dbReference type="ARBA" id="ARBA00022750"/>
    </source>
</evidence>
<dbReference type="InterPro" id="IPR033876">
    <property type="entry name" value="SAP-like"/>
</dbReference>
<evidence type="ECO:0000256" key="2">
    <source>
        <dbReference type="ARBA" id="ARBA00022670"/>
    </source>
</evidence>
<comment type="caution">
    <text evidence="8">The sequence shown here is derived from an EMBL/GenBank/DDBJ whole genome shotgun (WGS) entry which is preliminary data.</text>
</comment>
<evidence type="ECO:0000256" key="1">
    <source>
        <dbReference type="ARBA" id="ARBA00007447"/>
    </source>
</evidence>
<dbReference type="SUPFAM" id="SSF50630">
    <property type="entry name" value="Acid proteases"/>
    <property type="match status" value="1"/>
</dbReference>
<keyword evidence="6" id="KW-0812">Transmembrane</keyword>
<feature type="transmembrane region" description="Helical" evidence="6">
    <location>
        <begin position="62"/>
        <end position="79"/>
    </location>
</feature>
<keyword evidence="4" id="KW-0064">Aspartyl protease</keyword>
<protein>
    <recommendedName>
        <fullName evidence="7">Peptidase A1 domain-containing protein</fullName>
    </recommendedName>
</protein>
<evidence type="ECO:0000256" key="3">
    <source>
        <dbReference type="ARBA" id="ARBA00022729"/>
    </source>
</evidence>
<feature type="domain" description="Peptidase A1" evidence="7">
    <location>
        <begin position="291"/>
        <end position="610"/>
    </location>
</feature>
<dbReference type="CDD" id="cd05474">
    <property type="entry name" value="SAP_like"/>
    <property type="match status" value="1"/>
</dbReference>
<dbReference type="Gene3D" id="2.40.70.10">
    <property type="entry name" value="Acid Proteases"/>
    <property type="match status" value="2"/>
</dbReference>
<feature type="transmembrane region" description="Helical" evidence="6">
    <location>
        <begin position="194"/>
        <end position="215"/>
    </location>
</feature>
<keyword evidence="6" id="KW-0472">Membrane</keyword>
<evidence type="ECO:0000259" key="7">
    <source>
        <dbReference type="PROSITE" id="PS51767"/>
    </source>
</evidence>
<keyword evidence="6" id="KW-1133">Transmembrane helix</keyword>
<dbReference type="GeneID" id="87935497"/>
<feature type="transmembrane region" description="Helical" evidence="6">
    <location>
        <begin position="85"/>
        <end position="106"/>
    </location>
</feature>